<dbReference type="Gene3D" id="3.40.366.10">
    <property type="entry name" value="Malonyl-Coenzyme A Acyl Carrier Protein, domain 2"/>
    <property type="match status" value="3"/>
</dbReference>
<dbReference type="Pfam" id="PF16197">
    <property type="entry name" value="KAsynt_C_assoc"/>
    <property type="match status" value="2"/>
</dbReference>
<evidence type="ECO:0000256" key="6">
    <source>
        <dbReference type="SAM" id="MobiDB-lite"/>
    </source>
</evidence>
<dbReference type="InterPro" id="IPR016036">
    <property type="entry name" value="Malonyl_transacylase_ACP-bd"/>
</dbReference>
<dbReference type="Pfam" id="PF22621">
    <property type="entry name" value="CurL-like_PKS_C"/>
    <property type="match status" value="1"/>
</dbReference>
<dbReference type="InterPro" id="IPR006162">
    <property type="entry name" value="Ppantetheine_attach_site"/>
</dbReference>
<dbReference type="PROSITE" id="PS50075">
    <property type="entry name" value="CARRIER"/>
    <property type="match status" value="2"/>
</dbReference>
<dbReference type="Pfam" id="PF00109">
    <property type="entry name" value="ketoacyl-synt"/>
    <property type="match status" value="2"/>
</dbReference>
<evidence type="ECO:0000259" key="8">
    <source>
        <dbReference type="PROSITE" id="PS52004"/>
    </source>
</evidence>
<dbReference type="InterPro" id="IPR014031">
    <property type="entry name" value="Ketoacyl_synth_C"/>
</dbReference>
<dbReference type="Gene3D" id="3.40.50.11460">
    <property type="match status" value="1"/>
</dbReference>
<dbReference type="InterPro" id="IPR055123">
    <property type="entry name" value="SpnB-like_Rossmann"/>
</dbReference>
<feature type="domain" description="Ketosynthase family 3 (KS3)" evidence="8">
    <location>
        <begin position="308"/>
        <end position="723"/>
    </location>
</feature>
<dbReference type="InterPro" id="IPR049551">
    <property type="entry name" value="PKS_DH_C"/>
</dbReference>
<dbReference type="Gene3D" id="3.40.50.720">
    <property type="entry name" value="NAD(P)-binding Rossmann-like Domain"/>
    <property type="match status" value="2"/>
</dbReference>
<dbReference type="InterPro" id="IPR049552">
    <property type="entry name" value="PKS_DH_N"/>
</dbReference>
<feature type="domain" description="Carrier" evidence="7">
    <location>
        <begin position="1965"/>
        <end position="2040"/>
    </location>
</feature>
<reference evidence="11" key="1">
    <citation type="journal article" date="2019" name="Int. J. Syst. Evol. Microbiol.">
        <title>The Global Catalogue of Microorganisms (GCM) 10K type strain sequencing project: providing services to taxonomists for standard genome sequencing and annotation.</title>
        <authorList>
            <consortium name="The Broad Institute Genomics Platform"/>
            <consortium name="The Broad Institute Genome Sequencing Center for Infectious Disease"/>
            <person name="Wu L."/>
            <person name="Ma J."/>
        </authorList>
    </citation>
    <scope>NUCLEOTIDE SEQUENCE [LARGE SCALE GENOMIC DNA]</scope>
    <source>
        <strain evidence="11">CGMCC 4.7132</strain>
    </source>
</reference>
<dbReference type="SUPFAM" id="SSF51735">
    <property type="entry name" value="NAD(P)-binding Rossmann-fold domains"/>
    <property type="match status" value="4"/>
</dbReference>
<dbReference type="InterPro" id="IPR020806">
    <property type="entry name" value="PKS_PP-bd"/>
</dbReference>
<keyword evidence="2" id="KW-0597">Phosphoprotein</keyword>
<dbReference type="InterPro" id="IPR042104">
    <property type="entry name" value="PKS_dehydratase_sf"/>
</dbReference>
<dbReference type="InterPro" id="IPR013968">
    <property type="entry name" value="PKS_KR"/>
</dbReference>
<feature type="region of interest" description="Disordered" evidence="6">
    <location>
        <begin position="2536"/>
        <end position="2558"/>
    </location>
</feature>
<dbReference type="CDD" id="cd08956">
    <property type="entry name" value="KR_3_FAS_SDR_x"/>
    <property type="match status" value="1"/>
</dbReference>
<dbReference type="SMART" id="SM00826">
    <property type="entry name" value="PKS_DH"/>
    <property type="match status" value="2"/>
</dbReference>
<dbReference type="InterPro" id="IPR014030">
    <property type="entry name" value="Ketoacyl_synth_N"/>
</dbReference>
<feature type="domain" description="Carrier" evidence="7">
    <location>
        <begin position="214"/>
        <end position="289"/>
    </location>
</feature>
<dbReference type="SUPFAM" id="SSF52151">
    <property type="entry name" value="FabD/lysophospholipase-like"/>
    <property type="match status" value="2"/>
</dbReference>
<name>A0ABV9CVT1_9ACTN</name>
<feature type="non-terminal residue" evidence="10">
    <location>
        <position position="3445"/>
    </location>
</feature>
<dbReference type="Gene3D" id="3.30.70.3290">
    <property type="match status" value="2"/>
</dbReference>
<feature type="active site" description="Proton acceptor; for dehydratase activity" evidence="5">
    <location>
        <position position="1276"/>
    </location>
</feature>
<keyword evidence="11" id="KW-1185">Reference proteome</keyword>
<dbReference type="InterPro" id="IPR009081">
    <property type="entry name" value="PP-bd_ACP"/>
</dbReference>
<feature type="region of interest" description="C-terminal hotdog fold" evidence="5">
    <location>
        <begin position="3184"/>
        <end position="3324"/>
    </location>
</feature>
<evidence type="ECO:0000256" key="3">
    <source>
        <dbReference type="ARBA" id="ARBA00022679"/>
    </source>
</evidence>
<feature type="region of interest" description="N-terminal hotdog fold" evidence="5">
    <location>
        <begin position="3046"/>
        <end position="3172"/>
    </location>
</feature>
<dbReference type="Proteomes" id="UP001596004">
    <property type="component" value="Unassembled WGS sequence"/>
</dbReference>
<dbReference type="InterPro" id="IPR050091">
    <property type="entry name" value="PKS_NRPS_Biosynth_Enz"/>
</dbReference>
<accession>A0ABV9CVT1</accession>
<feature type="region of interest" description="Disordered" evidence="6">
    <location>
        <begin position="2473"/>
        <end position="2495"/>
    </location>
</feature>
<dbReference type="CDD" id="cd00833">
    <property type="entry name" value="PKS"/>
    <property type="match status" value="2"/>
</dbReference>
<dbReference type="InterPro" id="IPR014043">
    <property type="entry name" value="Acyl_transferase_dom"/>
</dbReference>
<dbReference type="Pfam" id="PF14765">
    <property type="entry name" value="PS-DH"/>
    <property type="match status" value="2"/>
</dbReference>
<dbReference type="InterPro" id="IPR020807">
    <property type="entry name" value="PKS_DH"/>
</dbReference>
<feature type="domain" description="PKS/mFAS DH" evidence="9">
    <location>
        <begin position="1244"/>
        <end position="1518"/>
    </location>
</feature>
<keyword evidence="4" id="KW-0012">Acyltransferase</keyword>
<dbReference type="InterPro" id="IPR049900">
    <property type="entry name" value="PKS_mFAS_DH"/>
</dbReference>
<evidence type="ECO:0000256" key="2">
    <source>
        <dbReference type="ARBA" id="ARBA00022553"/>
    </source>
</evidence>
<dbReference type="PANTHER" id="PTHR43775:SF51">
    <property type="entry name" value="INACTIVE PHENOLPHTHIOCEROL SYNTHESIS POLYKETIDE SYNTHASE TYPE I PKS1-RELATED"/>
    <property type="match status" value="1"/>
</dbReference>
<evidence type="ECO:0000256" key="1">
    <source>
        <dbReference type="ARBA" id="ARBA00022450"/>
    </source>
</evidence>
<dbReference type="Pfam" id="PF00698">
    <property type="entry name" value="Acyl_transf_1"/>
    <property type="match status" value="2"/>
</dbReference>
<dbReference type="Pfam" id="PF02801">
    <property type="entry name" value="Ketoacyl-synt_C"/>
    <property type="match status" value="2"/>
</dbReference>
<evidence type="ECO:0000259" key="9">
    <source>
        <dbReference type="PROSITE" id="PS52019"/>
    </source>
</evidence>
<dbReference type="SUPFAM" id="SSF53901">
    <property type="entry name" value="Thiolase-like"/>
    <property type="match status" value="2"/>
</dbReference>
<gene>
    <name evidence="10" type="ORF">ACFO60_40425</name>
</gene>
<evidence type="ECO:0000256" key="5">
    <source>
        <dbReference type="PROSITE-ProRule" id="PRU01363"/>
    </source>
</evidence>
<dbReference type="Gene3D" id="3.40.47.10">
    <property type="match status" value="2"/>
</dbReference>
<dbReference type="SUPFAM" id="SSF47336">
    <property type="entry name" value="ACP-like"/>
    <property type="match status" value="2"/>
</dbReference>
<dbReference type="RefSeq" id="WP_380852727.1">
    <property type="nucleotide sequence ID" value="NZ_JBHSFP010000077.1"/>
</dbReference>
<dbReference type="Gene3D" id="1.10.1200.10">
    <property type="entry name" value="ACP-like"/>
    <property type="match status" value="2"/>
</dbReference>
<feature type="active site" description="Proton donor; for dehydratase activity" evidence="5">
    <location>
        <position position="3245"/>
    </location>
</feature>
<feature type="active site" description="Proton donor; for dehydratase activity" evidence="5">
    <location>
        <position position="1440"/>
    </location>
</feature>
<feature type="non-terminal residue" evidence="10">
    <location>
        <position position="1"/>
    </location>
</feature>
<dbReference type="PANTHER" id="PTHR43775">
    <property type="entry name" value="FATTY ACID SYNTHASE"/>
    <property type="match status" value="1"/>
</dbReference>
<feature type="region of interest" description="N-terminal hotdog fold" evidence="5">
    <location>
        <begin position="1244"/>
        <end position="1367"/>
    </location>
</feature>
<dbReference type="Pfam" id="PF22953">
    <property type="entry name" value="SpnB_Rossmann"/>
    <property type="match status" value="2"/>
</dbReference>
<dbReference type="Pfam" id="PF08659">
    <property type="entry name" value="KR"/>
    <property type="match status" value="2"/>
</dbReference>
<dbReference type="PROSITE" id="PS52019">
    <property type="entry name" value="PKS_MFAS_DH"/>
    <property type="match status" value="2"/>
</dbReference>
<dbReference type="InterPro" id="IPR018201">
    <property type="entry name" value="Ketoacyl_synth_AS"/>
</dbReference>
<organism evidence="10 11">
    <name type="scientific">Sphaerisporangium dianthi</name>
    <dbReference type="NCBI Taxonomy" id="1436120"/>
    <lineage>
        <taxon>Bacteria</taxon>
        <taxon>Bacillati</taxon>
        <taxon>Actinomycetota</taxon>
        <taxon>Actinomycetes</taxon>
        <taxon>Streptosporangiales</taxon>
        <taxon>Streptosporangiaceae</taxon>
        <taxon>Sphaerisporangium</taxon>
    </lineage>
</organism>
<dbReference type="PROSITE" id="PS52004">
    <property type="entry name" value="KS3_2"/>
    <property type="match status" value="2"/>
</dbReference>
<comment type="caution">
    <text evidence="10">The sequence shown here is derived from an EMBL/GenBank/DDBJ whole genome shotgun (WGS) entry which is preliminary data.</text>
</comment>
<dbReference type="Gene3D" id="3.10.129.110">
    <property type="entry name" value="Polyketide synthase dehydratase"/>
    <property type="match status" value="2"/>
</dbReference>
<protein>
    <submittedName>
        <fullName evidence="10">SDR family NAD(P)-dependent oxidoreductase</fullName>
    </submittedName>
</protein>
<keyword evidence="3" id="KW-0808">Transferase</keyword>
<dbReference type="SMART" id="SM00827">
    <property type="entry name" value="PKS_AT"/>
    <property type="match status" value="2"/>
</dbReference>
<dbReference type="InterPro" id="IPR016035">
    <property type="entry name" value="Acyl_Trfase/lysoPLipase"/>
</dbReference>
<dbReference type="InterPro" id="IPR032821">
    <property type="entry name" value="PKS_assoc"/>
</dbReference>
<dbReference type="PROSITE" id="PS00606">
    <property type="entry name" value="KS3_1"/>
    <property type="match status" value="2"/>
</dbReference>
<dbReference type="InterPro" id="IPR001227">
    <property type="entry name" value="Ac_transferase_dom_sf"/>
</dbReference>
<evidence type="ECO:0000313" key="10">
    <source>
        <dbReference type="EMBL" id="MFC4537078.1"/>
    </source>
</evidence>
<dbReference type="Pfam" id="PF00550">
    <property type="entry name" value="PP-binding"/>
    <property type="match status" value="2"/>
</dbReference>
<feature type="region of interest" description="C-terminal hotdog fold" evidence="5">
    <location>
        <begin position="1379"/>
        <end position="1518"/>
    </location>
</feature>
<dbReference type="InterPro" id="IPR036291">
    <property type="entry name" value="NAD(P)-bd_dom_sf"/>
</dbReference>
<dbReference type="InterPro" id="IPR057326">
    <property type="entry name" value="KR_dom"/>
</dbReference>
<feature type="compositionally biased region" description="Low complexity" evidence="6">
    <location>
        <begin position="2536"/>
        <end position="2545"/>
    </location>
</feature>
<dbReference type="InterPro" id="IPR020841">
    <property type="entry name" value="PKS_Beta-ketoAc_synthase_dom"/>
</dbReference>
<dbReference type="InterPro" id="IPR036736">
    <property type="entry name" value="ACP-like_sf"/>
</dbReference>
<evidence type="ECO:0000259" key="7">
    <source>
        <dbReference type="PROSITE" id="PS50075"/>
    </source>
</evidence>
<dbReference type="PROSITE" id="PS00012">
    <property type="entry name" value="PHOSPHOPANTETHEINE"/>
    <property type="match status" value="1"/>
</dbReference>
<evidence type="ECO:0000256" key="4">
    <source>
        <dbReference type="ARBA" id="ARBA00023315"/>
    </source>
</evidence>
<sequence length="3445" mass="355499">AGVLAGIDPGYPLVGVVHAAGVADNGLVGSLTAERVAGVLGPKADGAWHLHELTRDMGLSAFVLFSSAGGLVLAAGQGNYAAANLFLDGLAQLRHSQGLPATALAYGLWATTTGLVQSLVEEEVERLRRQGLPPLSVEEGLALFDAGVASGRAAVVPLRVDATALRSRGDQVPALLRGMVRGPVRKAARAGSGSSGGTELAARLAGVGEQERRQILLDLVRGHAAAVLGHASKDAIEPDRAFQELGFDSLGAVELRNELNAMTGMRLPATLIFDYPTSQAVAEHIAAELAGTVSGAAAPVDVRAASDGEPIAIVSMACRYPGGVRSPEDLWQLVAQGRDGVSEFPSDRGWDMAALYDPDAEKPGKSYVNMGGFLYEAAHFDAEFFGISPNEALLMDPQQRLLLESAWEAFERAGIDPATLKGSPTGVFAGVMYHDYGVGTEAATTSGGSLVSGRVSYVFGLEGPSITVDTACSSSLVALHLAVRALRSGECSLAVAGGVTVMSTPDMFIEFSRQRGLSRDGRCKSFSQSADGAGWSEGVGTVLLERLSDARRNGHTVLAVIRGTAVNQDGASNGFTAPNGPSQQRVIRQALADAGLSASGVDAVEAHGTGTTLGDPIEAQALLATYGQDRDRPLWLGSIKSNIGHAQAAAGVAGVIKMVQAMRHGQLPKTLHVDEPSRQVDWSAGAVELLTEAQEWPRNGHPRRAGISSFGISGTNAHVIIEQENTAEPAAESEPVEPPAVPWTVSARNAQALAGQARQLLTYVESQPELSPSDVGFSLATSRRALEHRAVVVGRDRAELVRGLAAVAEGSTGPAVVRGRSGQGATALVFTGQGAQRLGMGRELHAGFPVFAEAFDAAVAELDEHLASHVARHLASAGLVDGRMAGQVDDQAAEQASGRVAGLLGDRLSEEAAGSLRDVLWGSDAAALDRTVFAQAGLFAFEVALFRLVESWGVRPDFVAGHSIGEIAAAHVAGVLSLADAAALVAARGVLMQALPSGGAMVAIGASEEEVAAALEALQARAEGAGPALVGIAAVNGPASVVVSGDERAVLEVAGEFEAVGRKVRRLRVSHAFHSPLMDPMLAEFGSVVEGLSLNEPRIPVVSALTGEVAEGLDSPEYWVRHVREPVRFADAVRTLEAKGVTRFVEVGPDAVLSGMGPDCVAQDGEAVFVPLVRRGRVEPVSVVSGVGQLHAVGVAVDWSALFAGTGARRVDLPTYAFQHKRYWVDARVGAGDVGAVGLEMAEHPLLGAVVPSPESDGVMLTGRLSVGTHPWLGDHVVNGVILLPGTGLVELAIRAGDQVGCGVLEELTLQSPLQIGESTGVLVQVRVDAADNDGHRSLAIHSRADDPGSSWTLHAEGTVAPNSAAPTFDLAEWPPPGTTEIEVEGAYDLLASQGYEYGPLFQGLRAAWRRGEEIFAEVVLPQEGQADAERFGLHPALFDSVLHAGLVAGDGGRDGETVLPFVWNGVRLHAAGASALRAHIVPSGRDSVAIHAADAAGRPVLSVASLVSREVSAERLAAARTRFHDSLFQVEWSAVQARPAGPVSTESWHAVPATGPLPDAVVLECEGGNDAAAVHGATHRALEVLQSWLADERISSSALVVVTSGAVALPGEDVRDLAGAAVWGLVRAAQLETQDRIVLADVDGQVDVAAVLALGEPQVVIRDGVVHAARLARVPVEADADQVAVLGSEDSVLVTGATGMLGRLISRHLAGTHGVRRLVLAGRRGSEAAGMTELQAELAELGAAVEVVACDVADRDAVAGLLASRPVTAVVHVAGVLDDGVIGSLTPDRMDTVLRPKVDAALNLHELTQGMDLSAFIMFSSAAGMFGNAGQGNYSAANAFLDALAVHRRANGLAAQSLGWGLWNDDAGMAGGLGEGGTQRMNRNGVQPLSAEQGLALFDTARTISVPMLIPMRLDLATLAASGAELPHLFHRLVRPSRRVVTAKPQAGTWAERLAGLPRETRFATVLELVRSQAATTLGHAGPEAIEPGKAFNELGFDSLTAVEFRNGLSGATGLRLPATLVFDYPSAETVAEYLTGEMSGLAERTVAARPTLPATDEPIVIVGMACRYPGGVSSPEDLWKLVADGADAVSGFPTARGWDVEGVYDPEPGKQGKTYAREGGFLHEAGKFDAEFFGISPNEALIMDPQQRLLLETSWEAFERAGIDPATLKGSSTGVFAGMMYHDYVTSSSAGSIASGRVSYVFGLEGPAVTVDTACSSSLVAIHLASQALRSGECSLALAGGVAVMATPETFVEFSRQRGLARDGRCKSFAASADGTGWGEGVGVLLLERLSDARRNGHPVLAVVRGSAVNQDGASNGLTAPNGPSQQRVIRQALANAGLSASDVDAVEAHGTGTTLGDPIEAQALLATYGQDRDRPLWLGSIKSNIGHTQAAAGVASVIKVVQAMRHGVMPKTLHVNEPTPHVDWSAGDVRLLTEAREWPQNGHPRRAGVSSFGISGTNAHVIVEQVPEAEVTQEAGRHSGLSGGDTAAGPEGVSAEAEIQVAAGAGTASRAGAGAATGTGVSDAARTRVGDAAGAGAETTAGAGEGPGLDDAAGDSGSPVVSWVLSARSVAALRAQAERLSVFVESKPELGLSDVGFSLATSRAALEHRAVVVGRDRDELVRGLAAVAEGSAGAAVVRGRSGQGATALMFTGQGAQRLGMGRELHAGFPVFAEAFDAAVAELDKHLAPQLDGLVGDRADEQKGGRLTGEAAGSLRDVLWGSDAAVLDRTVFAQAGLFAFEVALFRLVESWGVRPDFVAGHSIGEIAAAHVAGVLSLADAAALVAARGTLMQALPSGGAMVAIGAGEEEVAAALEALQARSGGAAGSALVGIAAVNGPASVVVSGDELAVLEVAGEFEASGRKVRRLRVSHAFHSPLMDPMLAEFGSVVEGLSFSAPRVPVVSALTGEVAEGLDLPGYWVRHVREPVRFADAVRTLEAKGVSRFVEVGPDAVLSGMGPDCVAQDGEAVFVPLVRRGRMEPVSLVSGVGQLHAVGVGVDWSALFAGTGARRVDLPTYAFQRQDYWLTDLGEKADAAAIGVGAIDHPILGAVVPMPDSGGVVLTGRLSVSTHPWLADHVVNGVTLLPGTGFVELAVRAADEVACGVVEELTLGTPLVLPERGAVAVQVVVGALDESGRRSVRIYSRAEDGASTDAPWTLHADGVLAAEVRAPSLDLAEWPPVGATELEVDGTYDLMRSRGYGYGPTFQGLRAAWRRGGEVFAEVALPEGVWGDAGGFGVHPALLDAVLHALSFAGAGESGVEETVLPFSWGGVVLFAAGASRVRVRLSVGAGGDVSLVVADGGGAPVVSVDSLVLRPVAAGRLTPAASGSGGTLFAVGWSPISSSDGGMDWARWEDLPASGAVPPVVVLSCETPDDDTPTAVRSTLDRVLVVVREWLAGERFAGSRLVVVTRGGVVAGVGDLVDVVQVPVWGLVRAAEAENPGRF</sequence>
<dbReference type="SMART" id="SM00825">
    <property type="entry name" value="PKS_KS"/>
    <property type="match status" value="2"/>
</dbReference>
<dbReference type="SMART" id="SM01294">
    <property type="entry name" value="PKS_PP_betabranch"/>
    <property type="match status" value="2"/>
</dbReference>
<dbReference type="SMART" id="SM00822">
    <property type="entry name" value="PKS_KR"/>
    <property type="match status" value="2"/>
</dbReference>
<feature type="domain" description="PKS/mFAS DH" evidence="9">
    <location>
        <begin position="3046"/>
        <end position="3324"/>
    </location>
</feature>
<feature type="active site" description="Proton acceptor; for dehydratase activity" evidence="5">
    <location>
        <position position="3078"/>
    </location>
</feature>
<keyword evidence="1" id="KW-0596">Phosphopantetheine</keyword>
<feature type="domain" description="Ketosynthase family 3 (KS3)" evidence="8">
    <location>
        <begin position="2058"/>
        <end position="2468"/>
    </location>
</feature>
<dbReference type="InterPro" id="IPR016039">
    <property type="entry name" value="Thiolase-like"/>
</dbReference>
<dbReference type="SMART" id="SM00823">
    <property type="entry name" value="PKS_PP"/>
    <property type="match status" value="2"/>
</dbReference>
<dbReference type="Pfam" id="PF21089">
    <property type="entry name" value="PKS_DH_N"/>
    <property type="match status" value="2"/>
</dbReference>
<evidence type="ECO:0000313" key="11">
    <source>
        <dbReference type="Proteomes" id="UP001596004"/>
    </source>
</evidence>
<proteinExistence type="predicted"/>
<dbReference type="EMBL" id="JBHSFP010000077">
    <property type="protein sequence ID" value="MFC4537078.1"/>
    <property type="molecule type" value="Genomic_DNA"/>
</dbReference>
<dbReference type="SUPFAM" id="SSF55048">
    <property type="entry name" value="Probable ACP-binding domain of malonyl-CoA ACP transacylase"/>
    <property type="match status" value="2"/>
</dbReference>